<comment type="similarity">
    <text evidence="1">Belongs to the ABC transporter superfamily.</text>
</comment>
<keyword evidence="2" id="KW-0813">Transport</keyword>
<dbReference type="SMART" id="SM00382">
    <property type="entry name" value="AAA"/>
    <property type="match status" value="1"/>
</dbReference>
<dbReference type="CDD" id="cd03235">
    <property type="entry name" value="ABC_Metallic_Cations"/>
    <property type="match status" value="1"/>
</dbReference>
<dbReference type="PROSITE" id="PS50893">
    <property type="entry name" value="ABC_TRANSPORTER_2"/>
    <property type="match status" value="1"/>
</dbReference>
<dbReference type="GO" id="GO:0005524">
    <property type="term" value="F:ATP binding"/>
    <property type="evidence" value="ECO:0007669"/>
    <property type="project" value="UniProtKB-KW"/>
</dbReference>
<evidence type="ECO:0000256" key="2">
    <source>
        <dbReference type="ARBA" id="ARBA00022448"/>
    </source>
</evidence>
<evidence type="ECO:0000313" key="6">
    <source>
        <dbReference type="EMBL" id="QRV02622.1"/>
    </source>
</evidence>
<dbReference type="SUPFAM" id="SSF52540">
    <property type="entry name" value="P-loop containing nucleoside triphosphate hydrolases"/>
    <property type="match status" value="1"/>
</dbReference>
<organism evidence="6 7">
    <name type="scientific">Arcanobacterium phocisimile</name>
    <dbReference type="NCBI Taxonomy" id="1302235"/>
    <lineage>
        <taxon>Bacteria</taxon>
        <taxon>Bacillati</taxon>
        <taxon>Actinomycetota</taxon>
        <taxon>Actinomycetes</taxon>
        <taxon>Actinomycetales</taxon>
        <taxon>Actinomycetaceae</taxon>
        <taxon>Arcanobacterium</taxon>
    </lineage>
</organism>
<keyword evidence="3" id="KW-0547">Nucleotide-binding</keyword>
<dbReference type="InterPro" id="IPR003593">
    <property type="entry name" value="AAA+_ATPase"/>
</dbReference>
<protein>
    <submittedName>
        <fullName evidence="6">ABC transporter ATP-binding protein</fullName>
    </submittedName>
</protein>
<dbReference type="InterPro" id="IPR050153">
    <property type="entry name" value="Metal_Ion_Import_ABC"/>
</dbReference>
<dbReference type="EMBL" id="CP070228">
    <property type="protein sequence ID" value="QRV02622.1"/>
    <property type="molecule type" value="Genomic_DNA"/>
</dbReference>
<keyword evidence="7" id="KW-1185">Reference proteome</keyword>
<evidence type="ECO:0000259" key="5">
    <source>
        <dbReference type="PROSITE" id="PS50893"/>
    </source>
</evidence>
<dbReference type="PROSITE" id="PS00211">
    <property type="entry name" value="ABC_TRANSPORTER_1"/>
    <property type="match status" value="1"/>
</dbReference>
<name>A0ABX7IIG8_9ACTO</name>
<dbReference type="RefSeq" id="WP_204425159.1">
    <property type="nucleotide sequence ID" value="NZ_CP070228.1"/>
</dbReference>
<dbReference type="PANTHER" id="PTHR42734">
    <property type="entry name" value="METAL TRANSPORT SYSTEM ATP-BINDING PROTEIN TM_0124-RELATED"/>
    <property type="match status" value="1"/>
</dbReference>
<feature type="domain" description="ABC transporter" evidence="5">
    <location>
        <begin position="7"/>
        <end position="231"/>
    </location>
</feature>
<reference evidence="6 7" key="1">
    <citation type="submission" date="2021-02" db="EMBL/GenBank/DDBJ databases">
        <title>Complete Genome Sequence of Arcanobacterium phocisimile strain DSM 26142T from a harbour seal.</title>
        <authorList>
            <person name="Borowiak M."/>
            <person name="Alssahen M."/>
            <person name="Malorny B."/>
            <person name="Laemmler C."/>
            <person name="Siebert U."/>
            <person name="Ploetz M."/>
            <person name="Abdulmawjood A."/>
        </authorList>
    </citation>
    <scope>NUCLEOTIDE SEQUENCE [LARGE SCALE GENOMIC DNA]</scope>
    <source>
        <strain evidence="6 7">DSM 26142</strain>
    </source>
</reference>
<proteinExistence type="inferred from homology"/>
<evidence type="ECO:0000256" key="3">
    <source>
        <dbReference type="ARBA" id="ARBA00022741"/>
    </source>
</evidence>
<dbReference type="Pfam" id="PF00005">
    <property type="entry name" value="ABC_tran"/>
    <property type="match status" value="1"/>
</dbReference>
<evidence type="ECO:0000256" key="1">
    <source>
        <dbReference type="ARBA" id="ARBA00005417"/>
    </source>
</evidence>
<dbReference type="Proteomes" id="UP000602653">
    <property type="component" value="Chromosome"/>
</dbReference>
<dbReference type="InterPro" id="IPR003439">
    <property type="entry name" value="ABC_transporter-like_ATP-bd"/>
</dbReference>
<dbReference type="InterPro" id="IPR017871">
    <property type="entry name" value="ABC_transporter-like_CS"/>
</dbReference>
<sequence>MSNPQLLNVDNVSVRLGGRDVLNNVSFHVEPGQLIGLIGPNGAGKTTLMRAINGLLPTSSGSIERHAKLGYVPQSRQIEWDYPMSLEQLVATSFIPQRPWFSRLGRNEWEAVYHALETVGLADYSERALVELSGGQKQRLLVARALVTQPSLLLLDEPFTGLDHPNQDSLTDLFTSLAQQGVGIIMSTHDLPAAVDMCSHLLMLKRTMRAFGSPAELRDPQLWMDTYSVRADSSLLKSLGLA</sequence>
<keyword evidence="4 6" id="KW-0067">ATP-binding</keyword>
<evidence type="ECO:0000313" key="7">
    <source>
        <dbReference type="Proteomes" id="UP000602653"/>
    </source>
</evidence>
<gene>
    <name evidence="6" type="ORF">JTE88_02430</name>
</gene>
<dbReference type="Gene3D" id="3.40.50.300">
    <property type="entry name" value="P-loop containing nucleotide triphosphate hydrolases"/>
    <property type="match status" value="1"/>
</dbReference>
<evidence type="ECO:0000256" key="4">
    <source>
        <dbReference type="ARBA" id="ARBA00022840"/>
    </source>
</evidence>
<accession>A0ABX7IIG8</accession>
<dbReference type="PANTHER" id="PTHR42734:SF17">
    <property type="entry name" value="METAL TRANSPORT SYSTEM ATP-BINDING PROTEIN TM_0124-RELATED"/>
    <property type="match status" value="1"/>
</dbReference>
<dbReference type="InterPro" id="IPR027417">
    <property type="entry name" value="P-loop_NTPase"/>
</dbReference>